<evidence type="ECO:0000256" key="6">
    <source>
        <dbReference type="ARBA" id="ARBA00022692"/>
    </source>
</evidence>
<evidence type="ECO:0000256" key="11">
    <source>
        <dbReference type="RuleBase" id="RU363063"/>
    </source>
</evidence>
<dbReference type="InterPro" id="IPR002659">
    <property type="entry name" value="Glyco_trans_31"/>
</dbReference>
<comment type="cofactor">
    <cofactor evidence="11">
        <name>Mn(2+)</name>
        <dbReference type="ChEBI" id="CHEBI:29035"/>
    </cofactor>
</comment>
<evidence type="ECO:0000256" key="5">
    <source>
        <dbReference type="ARBA" id="ARBA00022679"/>
    </source>
</evidence>
<reference evidence="12 13" key="1">
    <citation type="submission" date="2024-06" db="EMBL/GenBank/DDBJ databases">
        <authorList>
            <person name="Kraege A."/>
            <person name="Thomma B."/>
        </authorList>
    </citation>
    <scope>NUCLEOTIDE SEQUENCE [LARGE SCALE GENOMIC DNA]</scope>
</reference>
<evidence type="ECO:0000256" key="3">
    <source>
        <dbReference type="ARBA" id="ARBA00008661"/>
    </source>
</evidence>
<comment type="similarity">
    <text evidence="3 11">Belongs to the glycosyltransferase 31 family.</text>
</comment>
<keyword evidence="13" id="KW-1185">Reference proteome</keyword>
<protein>
    <recommendedName>
        <fullName evidence="11">Hexosyltransferase</fullName>
        <ecNumber evidence="11">2.4.1.-</ecNumber>
    </recommendedName>
</protein>
<evidence type="ECO:0000256" key="7">
    <source>
        <dbReference type="ARBA" id="ARBA00022968"/>
    </source>
</evidence>
<comment type="subcellular location">
    <subcellularLocation>
        <location evidence="1 11">Golgi apparatus membrane</location>
        <topology evidence="1 11">Single-pass type II membrane protein</topology>
    </subcellularLocation>
</comment>
<evidence type="ECO:0000256" key="2">
    <source>
        <dbReference type="ARBA" id="ARBA00004922"/>
    </source>
</evidence>
<sequence>MVTSAKPEKPCLLFIGIPSASQEKRNTIRETWGKQLKESYSSEVVVRFFVHCSTGEPCQETEAHFGDIIYTHDGDDELGPLQEGQEGVTQRVYLMFQHVVSNFDAKFVMKADDDTFINAPALLQMLHKLSKDTSNFFYVGMRLSRPWALEEERELAALAKEDVGEDDGYLSTYMQGGAYILSKEAVAGIVALNHATGLRFLHYEDVAVGVWVSGMRLKFITDWDIGYRFVGHAHEWEPEQLEALKVTDNYCQDAAMPLAWANLQVNLNPSEAHLLGLTQPAAKLLQSSIMGSGQ</sequence>
<evidence type="ECO:0000313" key="12">
    <source>
        <dbReference type="EMBL" id="CAL5222134.1"/>
    </source>
</evidence>
<gene>
    <name evidence="12" type="primary">g4455</name>
    <name evidence="12" type="ORF">VP750_LOCUS3793</name>
</gene>
<dbReference type="Gene3D" id="3.90.550.50">
    <property type="match status" value="1"/>
</dbReference>
<keyword evidence="10" id="KW-0472">Membrane</keyword>
<dbReference type="EMBL" id="CAXHTA020000006">
    <property type="protein sequence ID" value="CAL5222134.1"/>
    <property type="molecule type" value="Genomic_DNA"/>
</dbReference>
<keyword evidence="6" id="KW-0812">Transmembrane</keyword>
<accession>A0ABP1FSL3</accession>
<dbReference type="Proteomes" id="UP001497392">
    <property type="component" value="Unassembled WGS sequence"/>
</dbReference>
<evidence type="ECO:0000313" key="13">
    <source>
        <dbReference type="Proteomes" id="UP001497392"/>
    </source>
</evidence>
<evidence type="ECO:0000256" key="9">
    <source>
        <dbReference type="ARBA" id="ARBA00023034"/>
    </source>
</evidence>
<proteinExistence type="inferred from homology"/>
<name>A0ABP1FSL3_9CHLO</name>
<evidence type="ECO:0000256" key="1">
    <source>
        <dbReference type="ARBA" id="ARBA00004323"/>
    </source>
</evidence>
<keyword evidence="7" id="KW-0735">Signal-anchor</keyword>
<evidence type="ECO:0000256" key="8">
    <source>
        <dbReference type="ARBA" id="ARBA00022989"/>
    </source>
</evidence>
<evidence type="ECO:0000256" key="4">
    <source>
        <dbReference type="ARBA" id="ARBA00022676"/>
    </source>
</evidence>
<keyword evidence="4 11" id="KW-0328">Glycosyltransferase</keyword>
<organism evidence="12 13">
    <name type="scientific">Coccomyxa viridis</name>
    <dbReference type="NCBI Taxonomy" id="1274662"/>
    <lineage>
        <taxon>Eukaryota</taxon>
        <taxon>Viridiplantae</taxon>
        <taxon>Chlorophyta</taxon>
        <taxon>core chlorophytes</taxon>
        <taxon>Trebouxiophyceae</taxon>
        <taxon>Trebouxiophyceae incertae sedis</taxon>
        <taxon>Coccomyxaceae</taxon>
        <taxon>Coccomyxa</taxon>
    </lineage>
</organism>
<dbReference type="Pfam" id="PF01762">
    <property type="entry name" value="Galactosyl_T"/>
    <property type="match status" value="1"/>
</dbReference>
<keyword evidence="11" id="KW-0464">Manganese</keyword>
<comment type="pathway">
    <text evidence="2">Protein modification; protein glycosylation.</text>
</comment>
<evidence type="ECO:0000256" key="10">
    <source>
        <dbReference type="ARBA" id="ARBA00023136"/>
    </source>
</evidence>
<keyword evidence="5" id="KW-0808">Transferase</keyword>
<keyword evidence="9 11" id="KW-0333">Golgi apparatus</keyword>
<keyword evidence="8" id="KW-1133">Transmembrane helix</keyword>
<dbReference type="PANTHER" id="PTHR11214">
    <property type="entry name" value="BETA-1,3-N-ACETYLGLUCOSAMINYLTRANSFERASE"/>
    <property type="match status" value="1"/>
</dbReference>
<comment type="caution">
    <text evidence="12">The sequence shown here is derived from an EMBL/GenBank/DDBJ whole genome shotgun (WGS) entry which is preliminary data.</text>
</comment>
<dbReference type="EC" id="2.4.1.-" evidence="11"/>